<feature type="binding site" evidence="2">
    <location>
        <position position="370"/>
    </location>
    <ligand>
        <name>Mn(2+)</name>
        <dbReference type="ChEBI" id="CHEBI:29035"/>
        <label>1</label>
    </ligand>
</feature>
<accession>A0A9D2D4U8</accession>
<dbReference type="FunFam" id="3.90.1640.10:FF:000002">
    <property type="entry name" value="Cyclic-di-AMP phosphodiesterase"/>
    <property type="match status" value="1"/>
</dbReference>
<dbReference type="AlphaFoldDB" id="A0A9D2D4U8"/>
<dbReference type="InterPro" id="IPR014528">
    <property type="entry name" value="GdpP/PdeA"/>
</dbReference>
<dbReference type="GO" id="GO:0005886">
    <property type="term" value="C:plasma membrane"/>
    <property type="evidence" value="ECO:0007669"/>
    <property type="project" value="UniProtKB-SubCell"/>
</dbReference>
<dbReference type="InterPro" id="IPR051319">
    <property type="entry name" value="Oligoribo/pAp-PDE_c-di-AMP_PDE"/>
</dbReference>
<evidence type="ECO:0000256" key="2">
    <source>
        <dbReference type="PIRSR" id="PIRSR026583-50"/>
    </source>
</evidence>
<dbReference type="PIRSF" id="PIRSF026583">
    <property type="entry name" value="YybT"/>
    <property type="match status" value="1"/>
</dbReference>
<feature type="binding site" evidence="2">
    <location>
        <position position="376"/>
    </location>
    <ligand>
        <name>Mn(2+)</name>
        <dbReference type="ChEBI" id="CHEBI:29035"/>
        <label>2</label>
    </ligand>
</feature>
<dbReference type="InterPro" id="IPR003156">
    <property type="entry name" value="DHHA1_dom"/>
</dbReference>
<feature type="transmembrane region" description="Helical" evidence="3">
    <location>
        <begin position="12"/>
        <end position="34"/>
    </location>
</feature>
<protein>
    <recommendedName>
        <fullName evidence="1">Cyclic-di-AMP phosphodiesterase</fullName>
        <ecNumber evidence="1">3.1.4.-</ecNumber>
    </recommendedName>
</protein>
<comment type="caution">
    <text evidence="6">The sequence shown here is derived from an EMBL/GenBank/DDBJ whole genome shotgun (WGS) entry which is preliminary data.</text>
</comment>
<dbReference type="Pfam" id="PF01368">
    <property type="entry name" value="DHH"/>
    <property type="match status" value="1"/>
</dbReference>
<dbReference type="InterPro" id="IPR001667">
    <property type="entry name" value="DDH_dom"/>
</dbReference>
<dbReference type="Pfam" id="PF24898">
    <property type="entry name" value="GGDEF_GdpP"/>
    <property type="match status" value="1"/>
</dbReference>
<evidence type="ECO:0000256" key="3">
    <source>
        <dbReference type="SAM" id="Phobius"/>
    </source>
</evidence>
<evidence type="ECO:0000256" key="1">
    <source>
        <dbReference type="PIRNR" id="PIRNR026583"/>
    </source>
</evidence>
<feature type="binding site" evidence="2">
    <location>
        <position position="523"/>
    </location>
    <ligand>
        <name>Mn(2+)</name>
        <dbReference type="ChEBI" id="CHEBI:29035"/>
        <label>2</label>
    </ligand>
</feature>
<keyword evidence="1" id="KW-0378">Hydrolase</keyword>
<comment type="cofactor">
    <cofactor evidence="2">
        <name>Mn(2+)</name>
        <dbReference type="ChEBI" id="CHEBI:29035"/>
    </cofactor>
    <text evidence="2">For phosphodiesterase activity, probably binds 2 Mn(2+) per subunit.</text>
</comment>
<dbReference type="GO" id="GO:0016787">
    <property type="term" value="F:hydrolase activity"/>
    <property type="evidence" value="ECO:0007669"/>
    <property type="project" value="UniProtKB-UniRule"/>
</dbReference>
<comment type="subcellular location">
    <subcellularLocation>
        <location evidence="1">Cell membrane</location>
    </subcellularLocation>
</comment>
<comment type="function">
    <text evidence="1">Has phosphodiesterase (PDE) activity against cyclic-di-AMP (c-di-AMP).</text>
</comment>
<comment type="similarity">
    <text evidence="1">Belongs to the GdpP/PdeA phosphodiesterase family.</text>
</comment>
<feature type="binding site" evidence="2">
    <location>
        <position position="444"/>
    </location>
    <ligand>
        <name>Mn(2+)</name>
        <dbReference type="ChEBI" id="CHEBI:29035"/>
        <label>1</label>
    </ligand>
</feature>
<sequence length="681" mass="76825">MGQEIKLKGKLKAYIMTPLVLTVLLAAMDVWLYFISPKAGVIGTVFVAGYFMILVAVYQHNKPVVLNELIDFATQYGLVQKRLLNEFEIPYGLLDSNGRILWMNKAFAETTGKDKHYNRSIAGVFPGITKELLAKNDEQDVKVTIEDKIYRASIKKVYFNDVMAENEMIEAKDSKQFLSVIYLHDETLLHYYMKETENMQLVAGLIYIDNFEEVMEDVEEVKQSLLLALVDRKINKYFSSVDALIKKIEKDKYFIVFKQQYLEKLEEDRYGILDEVKNIKAGNKMAVTISIGVGSGCKEYMKNYEYARTSIELALGRGGDQVVHKTKDNVYYFGGNSRQVEKNTRVKARVKAQALREIMMIGDRFFVMGHQIADIDSFGAAVGIYCAGRQLGKKVQIVLDEVTTSLRPVREQFSVENGYPEDMFITGHEALETYDYHTGLVVVDTNKPGYTECPQLLNKSKSIVVFDHHRQGQDIIKNAVLSYIEPYASSACEMIAEVLQYFDEDIRLSDIEADSIYAGILIDTNNFMTKTGVRTFEAAAYLKRCGADVTRVRKMLRNDMNAYKARAEAVRHAQVYRGSFAISICPADNIESPTVACAQAANELLNIIGIRAAFVLTEYQGKIYISARSIDEINVQRIMERLGGGGHLNTAGAQLTDCSIGEACKTIQNTLDEMIEEGDIK</sequence>
<feature type="domain" description="DHHA1" evidence="5">
    <location>
        <begin position="595"/>
        <end position="675"/>
    </location>
</feature>
<dbReference type="PANTHER" id="PTHR47618">
    <property type="entry name" value="BIFUNCTIONAL OLIGORIBONUCLEASE AND PAP PHOSPHATASE NRNA"/>
    <property type="match status" value="1"/>
</dbReference>
<gene>
    <name evidence="6" type="ORF">IAA08_11155</name>
</gene>
<reference evidence="6" key="1">
    <citation type="journal article" date="2021" name="PeerJ">
        <title>Extensive microbial diversity within the chicken gut microbiome revealed by metagenomics and culture.</title>
        <authorList>
            <person name="Gilroy R."/>
            <person name="Ravi A."/>
            <person name="Getino M."/>
            <person name="Pursley I."/>
            <person name="Horton D.L."/>
            <person name="Alikhan N.F."/>
            <person name="Baker D."/>
            <person name="Gharbi K."/>
            <person name="Hall N."/>
            <person name="Watson M."/>
            <person name="Adriaenssens E.M."/>
            <person name="Foster-Nyarko E."/>
            <person name="Jarju S."/>
            <person name="Secka A."/>
            <person name="Antonio M."/>
            <person name="Oren A."/>
            <person name="Chaudhuri R.R."/>
            <person name="La Ragione R."/>
            <person name="Hildebrand F."/>
            <person name="Pallen M.J."/>
        </authorList>
    </citation>
    <scope>NUCLEOTIDE SEQUENCE</scope>
    <source>
        <strain evidence="6">CHK192-9172</strain>
    </source>
</reference>
<reference evidence="6" key="2">
    <citation type="submission" date="2021-04" db="EMBL/GenBank/DDBJ databases">
        <authorList>
            <person name="Gilroy R."/>
        </authorList>
    </citation>
    <scope>NUCLEOTIDE SEQUENCE</scope>
    <source>
        <strain evidence="6">CHK192-9172</strain>
    </source>
</reference>
<evidence type="ECO:0000313" key="7">
    <source>
        <dbReference type="Proteomes" id="UP000824024"/>
    </source>
</evidence>
<keyword evidence="3" id="KW-1133">Transmembrane helix</keyword>
<organism evidence="6 7">
    <name type="scientific">Candidatus Eubacterium avistercoris</name>
    <dbReference type="NCBI Taxonomy" id="2838567"/>
    <lineage>
        <taxon>Bacteria</taxon>
        <taxon>Bacillati</taxon>
        <taxon>Bacillota</taxon>
        <taxon>Clostridia</taxon>
        <taxon>Eubacteriales</taxon>
        <taxon>Eubacteriaceae</taxon>
        <taxon>Eubacterium</taxon>
    </lineage>
</organism>
<feature type="binding site" evidence="2">
    <location>
        <position position="374"/>
    </location>
    <ligand>
        <name>Mn(2+)</name>
        <dbReference type="ChEBI" id="CHEBI:29035"/>
        <label>1</label>
    </ligand>
</feature>
<dbReference type="SUPFAM" id="SSF64182">
    <property type="entry name" value="DHH phosphoesterases"/>
    <property type="match status" value="1"/>
</dbReference>
<feature type="transmembrane region" description="Helical" evidence="3">
    <location>
        <begin position="40"/>
        <end position="58"/>
    </location>
</feature>
<feature type="domain" description="DDH" evidence="4">
    <location>
        <begin position="365"/>
        <end position="520"/>
    </location>
</feature>
<name>A0A9D2D4U8_9FIRM</name>
<keyword evidence="3" id="KW-0812">Transmembrane</keyword>
<dbReference type="Proteomes" id="UP000824024">
    <property type="component" value="Unassembled WGS sequence"/>
</dbReference>
<proteinExistence type="inferred from homology"/>
<keyword evidence="2" id="KW-0479">Metal-binding</keyword>
<keyword evidence="1" id="KW-1003">Cell membrane</keyword>
<dbReference type="GO" id="GO:0046872">
    <property type="term" value="F:metal ion binding"/>
    <property type="evidence" value="ECO:0007669"/>
    <property type="project" value="UniProtKB-KW"/>
</dbReference>
<dbReference type="EMBL" id="DXCH01000297">
    <property type="protein sequence ID" value="HIZ08475.1"/>
    <property type="molecule type" value="Genomic_DNA"/>
</dbReference>
<dbReference type="InterPro" id="IPR038763">
    <property type="entry name" value="DHH_sf"/>
</dbReference>
<dbReference type="GO" id="GO:0003676">
    <property type="term" value="F:nucleic acid binding"/>
    <property type="evidence" value="ECO:0007669"/>
    <property type="project" value="UniProtKB-UniRule"/>
</dbReference>
<feature type="binding site" evidence="2">
    <location>
        <position position="468"/>
    </location>
    <ligand>
        <name>Mn(2+)</name>
        <dbReference type="ChEBI" id="CHEBI:29035"/>
        <label>2</label>
    </ligand>
</feature>
<evidence type="ECO:0000259" key="5">
    <source>
        <dbReference type="Pfam" id="PF02272"/>
    </source>
</evidence>
<comment type="catalytic activity">
    <reaction evidence="1">
        <text>3',3'-c-di-AMP + H2O = 5'-O-phosphonoadenylyl-(3'-&gt;5')-adenosine + H(+)</text>
        <dbReference type="Rhea" id="RHEA:54420"/>
        <dbReference type="ChEBI" id="CHEBI:15377"/>
        <dbReference type="ChEBI" id="CHEBI:15378"/>
        <dbReference type="ChEBI" id="CHEBI:71500"/>
        <dbReference type="ChEBI" id="CHEBI:138171"/>
    </reaction>
</comment>
<dbReference type="Gene3D" id="3.90.1640.10">
    <property type="entry name" value="inorganic pyrophosphatase (n-terminal core)"/>
    <property type="match status" value="1"/>
</dbReference>
<dbReference type="EC" id="3.1.4.-" evidence="1"/>
<feature type="binding site" evidence="2">
    <location>
        <position position="444"/>
    </location>
    <ligand>
        <name>Mn(2+)</name>
        <dbReference type="ChEBI" id="CHEBI:29035"/>
        <label>2</label>
    </ligand>
</feature>
<evidence type="ECO:0000313" key="6">
    <source>
        <dbReference type="EMBL" id="HIZ08475.1"/>
    </source>
</evidence>
<dbReference type="PANTHER" id="PTHR47618:SF2">
    <property type="entry name" value="CYCLIC-DI-AMP PHOSPHODIESTERASE GDPP"/>
    <property type="match status" value="1"/>
</dbReference>
<keyword evidence="2" id="KW-0464">Manganese</keyword>
<keyword evidence="1 3" id="KW-0472">Membrane</keyword>
<dbReference type="Gene3D" id="3.30.450.20">
    <property type="entry name" value="PAS domain"/>
    <property type="match status" value="1"/>
</dbReference>
<dbReference type="Pfam" id="PF02272">
    <property type="entry name" value="DHHA1"/>
    <property type="match status" value="1"/>
</dbReference>
<evidence type="ECO:0000259" key="4">
    <source>
        <dbReference type="Pfam" id="PF01368"/>
    </source>
</evidence>
<dbReference type="Gene3D" id="3.10.310.30">
    <property type="match status" value="1"/>
</dbReference>